<keyword evidence="3" id="KW-1185">Reference proteome</keyword>
<proteinExistence type="predicted"/>
<evidence type="ECO:0000313" key="2">
    <source>
        <dbReference type="EMBL" id="MCD7459763.1"/>
    </source>
</evidence>
<comment type="caution">
    <text evidence="2">The sequence shown here is derived from an EMBL/GenBank/DDBJ whole genome shotgun (WGS) entry which is preliminary data.</text>
</comment>
<evidence type="ECO:0000313" key="3">
    <source>
        <dbReference type="Proteomes" id="UP000823775"/>
    </source>
</evidence>
<sequence length="113" mass="13115">MHYNNTSKKGKFIKDGTLEVLRLRVCLEIRSFSTNLSAAHNKMDICSEGQCFFSTRASMFEQQGVQKFEDDVRINPRKATDVRIYKDPRKSKQTPTVGELSQLTSSDQRFYRQ</sequence>
<feature type="region of interest" description="Disordered" evidence="1">
    <location>
        <begin position="79"/>
        <end position="113"/>
    </location>
</feature>
<feature type="compositionally biased region" description="Polar residues" evidence="1">
    <location>
        <begin position="93"/>
        <end position="113"/>
    </location>
</feature>
<accession>A0ABS8SLS2</accession>
<protein>
    <submittedName>
        <fullName evidence="2">Uncharacterized protein</fullName>
    </submittedName>
</protein>
<evidence type="ECO:0000256" key="1">
    <source>
        <dbReference type="SAM" id="MobiDB-lite"/>
    </source>
</evidence>
<reference evidence="2 3" key="1">
    <citation type="journal article" date="2021" name="BMC Genomics">
        <title>Datura genome reveals duplications of psychoactive alkaloid biosynthetic genes and high mutation rate following tissue culture.</title>
        <authorList>
            <person name="Rajewski A."/>
            <person name="Carter-House D."/>
            <person name="Stajich J."/>
            <person name="Litt A."/>
        </authorList>
    </citation>
    <scope>NUCLEOTIDE SEQUENCE [LARGE SCALE GENOMIC DNA]</scope>
    <source>
        <strain evidence="2">AR-01</strain>
    </source>
</reference>
<dbReference type="EMBL" id="JACEIK010000609">
    <property type="protein sequence ID" value="MCD7459763.1"/>
    <property type="molecule type" value="Genomic_DNA"/>
</dbReference>
<gene>
    <name evidence="2" type="ORF">HAX54_041880</name>
</gene>
<feature type="compositionally biased region" description="Basic and acidic residues" evidence="1">
    <location>
        <begin position="79"/>
        <end position="90"/>
    </location>
</feature>
<dbReference type="Proteomes" id="UP000823775">
    <property type="component" value="Unassembled WGS sequence"/>
</dbReference>
<organism evidence="2 3">
    <name type="scientific">Datura stramonium</name>
    <name type="common">Jimsonweed</name>
    <name type="synonym">Common thornapple</name>
    <dbReference type="NCBI Taxonomy" id="4076"/>
    <lineage>
        <taxon>Eukaryota</taxon>
        <taxon>Viridiplantae</taxon>
        <taxon>Streptophyta</taxon>
        <taxon>Embryophyta</taxon>
        <taxon>Tracheophyta</taxon>
        <taxon>Spermatophyta</taxon>
        <taxon>Magnoliopsida</taxon>
        <taxon>eudicotyledons</taxon>
        <taxon>Gunneridae</taxon>
        <taxon>Pentapetalae</taxon>
        <taxon>asterids</taxon>
        <taxon>lamiids</taxon>
        <taxon>Solanales</taxon>
        <taxon>Solanaceae</taxon>
        <taxon>Solanoideae</taxon>
        <taxon>Datureae</taxon>
        <taxon>Datura</taxon>
    </lineage>
</organism>
<name>A0ABS8SLS2_DATST</name>